<gene>
    <name evidence="1" type="ORF">DN069_13760</name>
</gene>
<reference evidence="1 2" key="1">
    <citation type="submission" date="2018-06" db="EMBL/GenBank/DDBJ databases">
        <title>Streptacidiphilus pinicola sp. nov., isolated from pine grove soil.</title>
        <authorList>
            <person name="Roh S.G."/>
            <person name="Park S."/>
            <person name="Kim M.-K."/>
            <person name="Yun B.-R."/>
            <person name="Park J."/>
            <person name="Kim M.J."/>
            <person name="Kim Y.S."/>
            <person name="Kim S.B."/>
        </authorList>
    </citation>
    <scope>NUCLEOTIDE SEQUENCE [LARGE SCALE GENOMIC DNA]</scope>
    <source>
        <strain evidence="1 2">MMS16-CNU450</strain>
    </source>
</reference>
<proteinExistence type="predicted"/>
<dbReference type="Gene3D" id="1.10.490.40">
    <property type="entry name" value="Diphtheria toxin, translocation domain"/>
    <property type="match status" value="1"/>
</dbReference>
<sequence length="578" mass="60969">MLLALTAATSPQASPTPAAPGADTITVTTTTAQAFTGWFGVTPEKLSTVADWPKNVHGPAQHDQWTALEVESSRSDADIDSIDYSTDAAGYQTPHAGDVLQLGFTPTTSTPREIDVTYPGGSTGLDAVAAQLEKQFHIPSTTPLMDGLAAQGTFVVRLTETVGDQVIHTRTLLPWPSAGQTMTQATVVEQFPSSDQAPVARISATRAGAGSAGIGSALQAQIDTYNEQCQQFGGPLCKVNWKDAYDRSMNIAQDIDGSAEFRATAPARPAAGKAMPEADVTRLVSTSEDFLEKSTKTSGVKKALKAINNQKMISWGSLLSNALANSHTWSDKNATNLDKAYAVVGGVPVLGEVIGIASGIDKQDAESIAVNTLSLVGIVAATVCPPLGATVEFVMIGYTAIKLMLSWFTVETIPTPSGSALPDDYVSSAGGVIVRWATTRDERRTVLDPGGTTTNAITAFDTDDARHTLFSNLRADTGAYKLVKMTAYENVHNGRKLADFTCEPDSITPGRVFCGRPTSQVLMGSGSKGVRLELQYKAQPGACYQSGCTTKEQKFTAVTHNAGSANLDDHELTLQVTG</sequence>
<dbReference type="Proteomes" id="UP000248889">
    <property type="component" value="Unassembled WGS sequence"/>
</dbReference>
<protein>
    <submittedName>
        <fullName evidence="1">Uncharacterized protein</fullName>
    </submittedName>
</protein>
<dbReference type="SUPFAM" id="SSF56845">
    <property type="entry name" value="Diphtheria toxin, middle domain"/>
    <property type="match status" value="1"/>
</dbReference>
<evidence type="ECO:0000313" key="2">
    <source>
        <dbReference type="Proteomes" id="UP000248889"/>
    </source>
</evidence>
<organism evidence="1 2">
    <name type="scientific">Streptacidiphilus pinicola</name>
    <dbReference type="NCBI Taxonomy" id="2219663"/>
    <lineage>
        <taxon>Bacteria</taxon>
        <taxon>Bacillati</taxon>
        <taxon>Actinomycetota</taxon>
        <taxon>Actinomycetes</taxon>
        <taxon>Kitasatosporales</taxon>
        <taxon>Streptomycetaceae</taxon>
        <taxon>Streptacidiphilus</taxon>
    </lineage>
</organism>
<dbReference type="EMBL" id="QKYN01000053">
    <property type="protein sequence ID" value="RAG85021.1"/>
    <property type="molecule type" value="Genomic_DNA"/>
</dbReference>
<dbReference type="InterPro" id="IPR036801">
    <property type="entry name" value="Diphtheria_tox_transloc_sf"/>
</dbReference>
<accession>A0A2X0IP61</accession>
<evidence type="ECO:0000313" key="1">
    <source>
        <dbReference type="EMBL" id="RAG85021.1"/>
    </source>
</evidence>
<dbReference type="Pfam" id="PF02764">
    <property type="entry name" value="Diphtheria_T"/>
    <property type="match status" value="1"/>
</dbReference>
<comment type="caution">
    <text evidence="1">The sequence shown here is derived from an EMBL/GenBank/DDBJ whole genome shotgun (WGS) entry which is preliminary data.</text>
</comment>
<name>A0A2X0IP61_9ACTN</name>
<dbReference type="AlphaFoldDB" id="A0A2X0IP61"/>
<keyword evidence="2" id="KW-1185">Reference proteome</keyword>